<comment type="caution">
    <text evidence="1">The sequence shown here is derived from an EMBL/GenBank/DDBJ whole genome shotgun (WGS) entry which is preliminary data.</text>
</comment>
<proteinExistence type="predicted"/>
<dbReference type="EMBL" id="CM047748">
    <property type="protein sequence ID" value="KAJ0014656.1"/>
    <property type="molecule type" value="Genomic_DNA"/>
</dbReference>
<sequence>MEGEVIIVAVDASKEINDYALEWSVCNVIKAMDTLVLLAVLPGSRGRPPASGSQAHQFLSSLLKKWGFVQNKAESENSSGLTRALQQDVLQRINNVCEHMLQQLRTAYNVKKVHTEVKVVSDAQLGSVASHARELEATWVILDRRLKKEGDCCLKQLACNVVVIDHAIPKILRAVNPMTVKKIYASEDESDPTVADMLGVSLPKNGATDNTSSSTLSSGSPSFFTDGSSSPNKSKTSRRRSFLHLNSHREHKADDQVTFGTSASYSKSQELITKASSFDVLDSPRKSPANSLKTKIKSHSGLLKTKSEMTNFNSVKAMKTPPNNQARRSIDSPCLQRKPEGLQKQSYDQLITRRKSLSSYKSEALESSPTSSTIERTSSIRKAMSISIKNPPMPPPLCSICKHNAPIFGKTPRKFSYKEIASATGGFVNENFLAEGGYGKIYRGILPDGQVVAVKQHKMLSAQGASEFVSEVEVLSCAQHRNLVMLVGYCFETEWLLIYEFACNGSLDKHLYGRESDEVMSWTNRMKVAKGAARDQWYLAPEYTQTGLITEKADVYAFGVVLLELLSGFKATDFSRNTGKQFVMDWVSFFTLVYISEGKPLLEKKMVDEIIDPRLDQFYVEKEVECMMYATSLCISPIPEQRPTMSKVLKILEGDIAADHMAYNLSRHCTPNYPKKYINNIYGEETPICQTPNSRNPQNLLLQAKNKMNLSPPRLMPLTTLKQHKVVSNGRDLNKSDELVSEEYQEYLHGSLAKFIQNLNEK</sequence>
<evidence type="ECO:0000313" key="1">
    <source>
        <dbReference type="EMBL" id="KAJ0014656.1"/>
    </source>
</evidence>
<name>A0ACC0XE70_9ROSI</name>
<evidence type="ECO:0000313" key="2">
    <source>
        <dbReference type="Proteomes" id="UP001163603"/>
    </source>
</evidence>
<reference evidence="2" key="1">
    <citation type="journal article" date="2023" name="G3 (Bethesda)">
        <title>Genome assembly and association tests identify interacting loci associated with vigor, precocity, and sex in interspecific pistachio rootstocks.</title>
        <authorList>
            <person name="Palmer W."/>
            <person name="Jacygrad E."/>
            <person name="Sagayaradj S."/>
            <person name="Cavanaugh K."/>
            <person name="Han R."/>
            <person name="Bertier L."/>
            <person name="Beede B."/>
            <person name="Kafkas S."/>
            <person name="Golino D."/>
            <person name="Preece J."/>
            <person name="Michelmore R."/>
        </authorList>
    </citation>
    <scope>NUCLEOTIDE SEQUENCE [LARGE SCALE GENOMIC DNA]</scope>
</reference>
<keyword evidence="2" id="KW-1185">Reference proteome</keyword>
<accession>A0ACC0XE70</accession>
<dbReference type="Proteomes" id="UP001163603">
    <property type="component" value="Chromosome 13"/>
</dbReference>
<organism evidence="1 2">
    <name type="scientific">Pistacia integerrima</name>
    <dbReference type="NCBI Taxonomy" id="434235"/>
    <lineage>
        <taxon>Eukaryota</taxon>
        <taxon>Viridiplantae</taxon>
        <taxon>Streptophyta</taxon>
        <taxon>Embryophyta</taxon>
        <taxon>Tracheophyta</taxon>
        <taxon>Spermatophyta</taxon>
        <taxon>Magnoliopsida</taxon>
        <taxon>eudicotyledons</taxon>
        <taxon>Gunneridae</taxon>
        <taxon>Pentapetalae</taxon>
        <taxon>rosids</taxon>
        <taxon>malvids</taxon>
        <taxon>Sapindales</taxon>
        <taxon>Anacardiaceae</taxon>
        <taxon>Pistacia</taxon>
    </lineage>
</organism>
<gene>
    <name evidence="1" type="ORF">Pint_21396</name>
</gene>
<protein>
    <submittedName>
        <fullName evidence="1">Uncharacterized protein</fullName>
    </submittedName>
</protein>